<dbReference type="Pfam" id="PF22827">
    <property type="entry name" value="GldL_N"/>
    <property type="match status" value="1"/>
</dbReference>
<evidence type="ECO:0000313" key="3">
    <source>
        <dbReference type="EMBL" id="CAL2107597.1"/>
    </source>
</evidence>
<feature type="transmembrane region" description="Helical" evidence="1">
    <location>
        <begin position="91"/>
        <end position="110"/>
    </location>
</feature>
<dbReference type="Proteomes" id="UP001497602">
    <property type="component" value="Unassembled WGS sequence"/>
</dbReference>
<reference evidence="3 4" key="1">
    <citation type="submission" date="2024-05" db="EMBL/GenBank/DDBJ databases">
        <authorList>
            <person name="Duchaud E."/>
        </authorList>
    </citation>
    <scope>NUCLEOTIDE SEQUENCE [LARGE SCALE GENOMIC DNA]</scope>
    <source>
        <strain evidence="3">Ena-SAMPLE-TAB-13-05-2024-13:56:06:370-140305</strain>
    </source>
</reference>
<dbReference type="EMBL" id="CAXJRC010000041">
    <property type="protein sequence ID" value="CAL2107597.1"/>
    <property type="molecule type" value="Genomic_DNA"/>
</dbReference>
<keyword evidence="4" id="KW-1185">Reference proteome</keyword>
<gene>
    <name evidence="3" type="ORF">T190115A13A_40119</name>
</gene>
<feature type="transmembrane region" description="Helical" evidence="1">
    <location>
        <begin position="148"/>
        <end position="167"/>
    </location>
</feature>
<feature type="transmembrane region" description="Helical" evidence="1">
    <location>
        <begin position="122"/>
        <end position="142"/>
    </location>
</feature>
<evidence type="ECO:0000256" key="1">
    <source>
        <dbReference type="SAM" id="Phobius"/>
    </source>
</evidence>
<proteinExistence type="predicted"/>
<evidence type="ECO:0000313" key="4">
    <source>
        <dbReference type="Proteomes" id="UP001497602"/>
    </source>
</evidence>
<accession>A0ABP1FEG6</accession>
<keyword evidence="1" id="KW-1133">Transmembrane helix</keyword>
<dbReference type="InterPro" id="IPR055087">
    <property type="entry name" value="GldL-like_N"/>
</dbReference>
<feature type="transmembrane region" description="Helical" evidence="1">
    <location>
        <begin position="39"/>
        <end position="57"/>
    </location>
</feature>
<feature type="domain" description="Gliding motility protein GldL-like N-terminal" evidence="2">
    <location>
        <begin position="75"/>
        <end position="121"/>
    </location>
</feature>
<dbReference type="RefSeq" id="WP_348739210.1">
    <property type="nucleotide sequence ID" value="NZ_CAXJRC010000041.1"/>
</dbReference>
<feature type="transmembrane region" description="Helical" evidence="1">
    <location>
        <begin position="69"/>
        <end position="85"/>
    </location>
</feature>
<protein>
    <recommendedName>
        <fullName evidence="2">Gliding motility protein GldL-like N-terminal domain-containing protein</fullName>
    </recommendedName>
</protein>
<keyword evidence="1" id="KW-0812">Transmembrane</keyword>
<sequence>MNNRQFLISISLGVLSSFIGVIMTNMSSEEEMINLGWNMFDYGIRIGTFLGIIMLLSNGTFIKTKYFKISQGVFSLVIIGALFKIMHWTIYANHIIVTGLIVIMILYILSFLEKPIKKRIDYLKLIWVIINYVFGILVFLKFLKREYLVLGTFIIWLIIIEFLIIGLKNRTILKK</sequence>
<name>A0ABP1FEG6_9FLAO</name>
<organism evidence="3 4">
    <name type="scientific">Tenacibaculum vairaonense</name>
    <dbReference type="NCBI Taxonomy" id="3137860"/>
    <lineage>
        <taxon>Bacteria</taxon>
        <taxon>Pseudomonadati</taxon>
        <taxon>Bacteroidota</taxon>
        <taxon>Flavobacteriia</taxon>
        <taxon>Flavobacteriales</taxon>
        <taxon>Flavobacteriaceae</taxon>
        <taxon>Tenacibaculum</taxon>
    </lineage>
</organism>
<keyword evidence="1" id="KW-0472">Membrane</keyword>
<evidence type="ECO:0000259" key="2">
    <source>
        <dbReference type="Pfam" id="PF22827"/>
    </source>
</evidence>
<feature type="transmembrane region" description="Helical" evidence="1">
    <location>
        <begin position="7"/>
        <end position="27"/>
    </location>
</feature>
<comment type="caution">
    <text evidence="3">The sequence shown here is derived from an EMBL/GenBank/DDBJ whole genome shotgun (WGS) entry which is preliminary data.</text>
</comment>